<protein>
    <submittedName>
        <fullName evidence="1">Uncharacterized protein</fullName>
    </submittedName>
</protein>
<evidence type="ECO:0000313" key="1">
    <source>
        <dbReference type="EMBL" id="THU75652.1"/>
    </source>
</evidence>
<sequence length="86" mass="9264">MRVAIDDAGCGLSTVTGVRKDGVTTLYVWFPELAATGVSWTRLPPGMIPHCQQDKVDQTLSAPPNTLDQCFGGPALICLWPPFPVH</sequence>
<keyword evidence="2" id="KW-1185">Reference proteome</keyword>
<name>A0A4S8KJH2_DENBC</name>
<dbReference type="AlphaFoldDB" id="A0A4S8KJH2"/>
<dbReference type="EMBL" id="ML181732">
    <property type="protein sequence ID" value="THU75652.1"/>
    <property type="molecule type" value="Genomic_DNA"/>
</dbReference>
<reference evidence="1 2" key="1">
    <citation type="journal article" date="2019" name="Nat. Ecol. Evol.">
        <title>Megaphylogeny resolves global patterns of mushroom evolution.</title>
        <authorList>
            <person name="Varga T."/>
            <person name="Krizsan K."/>
            <person name="Foldi C."/>
            <person name="Dima B."/>
            <person name="Sanchez-Garcia M."/>
            <person name="Sanchez-Ramirez S."/>
            <person name="Szollosi G.J."/>
            <person name="Szarkandi J.G."/>
            <person name="Papp V."/>
            <person name="Albert L."/>
            <person name="Andreopoulos W."/>
            <person name="Angelini C."/>
            <person name="Antonin V."/>
            <person name="Barry K.W."/>
            <person name="Bougher N.L."/>
            <person name="Buchanan P."/>
            <person name="Buyck B."/>
            <person name="Bense V."/>
            <person name="Catcheside P."/>
            <person name="Chovatia M."/>
            <person name="Cooper J."/>
            <person name="Damon W."/>
            <person name="Desjardin D."/>
            <person name="Finy P."/>
            <person name="Geml J."/>
            <person name="Haridas S."/>
            <person name="Hughes K."/>
            <person name="Justo A."/>
            <person name="Karasinski D."/>
            <person name="Kautmanova I."/>
            <person name="Kiss B."/>
            <person name="Kocsube S."/>
            <person name="Kotiranta H."/>
            <person name="LaButti K.M."/>
            <person name="Lechner B.E."/>
            <person name="Liimatainen K."/>
            <person name="Lipzen A."/>
            <person name="Lukacs Z."/>
            <person name="Mihaltcheva S."/>
            <person name="Morgado L.N."/>
            <person name="Niskanen T."/>
            <person name="Noordeloos M.E."/>
            <person name="Ohm R.A."/>
            <person name="Ortiz-Santana B."/>
            <person name="Ovrebo C."/>
            <person name="Racz N."/>
            <person name="Riley R."/>
            <person name="Savchenko A."/>
            <person name="Shiryaev A."/>
            <person name="Soop K."/>
            <person name="Spirin V."/>
            <person name="Szebenyi C."/>
            <person name="Tomsovsky M."/>
            <person name="Tulloss R.E."/>
            <person name="Uehling J."/>
            <person name="Grigoriev I.V."/>
            <person name="Vagvolgyi C."/>
            <person name="Papp T."/>
            <person name="Martin F.M."/>
            <person name="Miettinen O."/>
            <person name="Hibbett D.S."/>
            <person name="Nagy L.G."/>
        </authorList>
    </citation>
    <scope>NUCLEOTIDE SEQUENCE [LARGE SCALE GENOMIC DNA]</scope>
    <source>
        <strain evidence="1 2">CBS 962.96</strain>
    </source>
</reference>
<gene>
    <name evidence="1" type="ORF">K435DRAFT_880404</name>
</gene>
<accession>A0A4S8KJH2</accession>
<proteinExistence type="predicted"/>
<organism evidence="1 2">
    <name type="scientific">Dendrothele bispora (strain CBS 962.96)</name>
    <dbReference type="NCBI Taxonomy" id="1314807"/>
    <lineage>
        <taxon>Eukaryota</taxon>
        <taxon>Fungi</taxon>
        <taxon>Dikarya</taxon>
        <taxon>Basidiomycota</taxon>
        <taxon>Agaricomycotina</taxon>
        <taxon>Agaricomycetes</taxon>
        <taxon>Agaricomycetidae</taxon>
        <taxon>Agaricales</taxon>
        <taxon>Agaricales incertae sedis</taxon>
        <taxon>Dendrothele</taxon>
    </lineage>
</organism>
<dbReference type="Proteomes" id="UP000297245">
    <property type="component" value="Unassembled WGS sequence"/>
</dbReference>
<evidence type="ECO:0000313" key="2">
    <source>
        <dbReference type="Proteomes" id="UP000297245"/>
    </source>
</evidence>